<protein>
    <recommendedName>
        <fullName evidence="3">Peptidase</fullName>
    </recommendedName>
</protein>
<dbReference type="RefSeq" id="WP_221934020.1">
    <property type="nucleotide sequence ID" value="NZ_VJOL01000043.1"/>
</dbReference>
<evidence type="ECO:0000313" key="2">
    <source>
        <dbReference type="Proteomes" id="UP000318542"/>
    </source>
</evidence>
<name>A0A554WYF6_9BURK</name>
<accession>A0A554WYF6</accession>
<dbReference type="Proteomes" id="UP000318542">
    <property type="component" value="Unassembled WGS sequence"/>
</dbReference>
<dbReference type="AlphaFoldDB" id="A0A554WYF6"/>
<comment type="caution">
    <text evidence="1">The sequence shown here is derived from an EMBL/GenBank/DDBJ whole genome shotgun (WGS) entry which is preliminary data.</text>
</comment>
<keyword evidence="2" id="KW-1185">Reference proteome</keyword>
<dbReference type="EMBL" id="VJOL01000043">
    <property type="protein sequence ID" value="TSE28588.1"/>
    <property type="molecule type" value="Genomic_DNA"/>
</dbReference>
<dbReference type="Pfam" id="PF07209">
    <property type="entry name" value="DUF1415"/>
    <property type="match status" value="1"/>
</dbReference>
<gene>
    <name evidence="1" type="ORF">Tther_02000</name>
</gene>
<reference evidence="1 2" key="1">
    <citation type="submission" date="2019-07" db="EMBL/GenBank/DDBJ databases">
        <title>Tepidimonas thermarum AA-1 draft genome.</title>
        <authorList>
            <person name="Da Costa M.S."/>
            <person name="Froufe H.J.C."/>
            <person name="Egas C."/>
            <person name="Albuquerque L."/>
        </authorList>
    </citation>
    <scope>NUCLEOTIDE SEQUENCE [LARGE SCALE GENOMIC DNA]</scope>
    <source>
        <strain evidence="1 2">AA-1</strain>
    </source>
</reference>
<organism evidence="1 2">
    <name type="scientific">Tepidimonas thermarum</name>
    <dbReference type="NCBI Taxonomy" id="335431"/>
    <lineage>
        <taxon>Bacteria</taxon>
        <taxon>Pseudomonadati</taxon>
        <taxon>Pseudomonadota</taxon>
        <taxon>Betaproteobacteria</taxon>
        <taxon>Burkholderiales</taxon>
        <taxon>Tepidimonas</taxon>
    </lineage>
</organism>
<sequence>MSADTLPTPAPGAGAPDVAAVEAAMRRWVERAVIGLNLCPFAKAVWVKNQVRIAVSQARHLDAFLDDLDAELLRLRDTPPEVLDTTLLVHPTLFPDFFVFNDFLDVVDRVVEEHGLEGVIQVAPFHPDFVFEGTQASDITNATNRAPYATLHLLREDSVARAVAAGDSAETIVQRNLETLRRLGPQGWQRLLADAD</sequence>
<dbReference type="InterPro" id="IPR009858">
    <property type="entry name" value="DUF1415"/>
</dbReference>
<evidence type="ECO:0000313" key="1">
    <source>
        <dbReference type="EMBL" id="TSE28588.1"/>
    </source>
</evidence>
<evidence type="ECO:0008006" key="3">
    <source>
        <dbReference type="Google" id="ProtNLM"/>
    </source>
</evidence>
<proteinExistence type="predicted"/>